<organism evidence="2 3">
    <name type="scientific">Marasmius oreades</name>
    <name type="common">fairy-ring Marasmius</name>
    <dbReference type="NCBI Taxonomy" id="181124"/>
    <lineage>
        <taxon>Eukaryota</taxon>
        <taxon>Fungi</taxon>
        <taxon>Dikarya</taxon>
        <taxon>Basidiomycota</taxon>
        <taxon>Agaricomycotina</taxon>
        <taxon>Agaricomycetes</taxon>
        <taxon>Agaricomycetidae</taxon>
        <taxon>Agaricales</taxon>
        <taxon>Marasmiineae</taxon>
        <taxon>Marasmiaceae</taxon>
        <taxon>Marasmius</taxon>
    </lineage>
</organism>
<dbReference type="OrthoDB" id="3354175at2759"/>
<comment type="caution">
    <text evidence="2">The sequence shown here is derived from an EMBL/GenBank/DDBJ whole genome shotgun (WGS) entry which is preliminary data.</text>
</comment>
<dbReference type="Proteomes" id="UP001049176">
    <property type="component" value="Chromosome 4"/>
</dbReference>
<accession>A0A9P7UVE7</accession>
<keyword evidence="1" id="KW-0472">Membrane</keyword>
<evidence type="ECO:0000256" key="1">
    <source>
        <dbReference type="SAM" id="Phobius"/>
    </source>
</evidence>
<evidence type="ECO:0000313" key="3">
    <source>
        <dbReference type="Proteomes" id="UP001049176"/>
    </source>
</evidence>
<dbReference type="EMBL" id="CM032184">
    <property type="protein sequence ID" value="KAG7093244.1"/>
    <property type="molecule type" value="Genomic_DNA"/>
</dbReference>
<dbReference type="AlphaFoldDB" id="A0A9P7UVE7"/>
<gene>
    <name evidence="2" type="ORF">E1B28_006930</name>
</gene>
<dbReference type="GeneID" id="66076006"/>
<evidence type="ECO:0000313" key="2">
    <source>
        <dbReference type="EMBL" id="KAG7093244.1"/>
    </source>
</evidence>
<protein>
    <submittedName>
        <fullName evidence="2">Uncharacterized protein</fullName>
    </submittedName>
</protein>
<sequence length="167" mass="18724">MIPWSSFPRFYAQVVAGLSSKEIINGTRYILTVPPLISERPLLGIRARFSIQGSYKPIILRYQYDAGIFLPSSATIMRSGEMSIDKAHFLSLWMETLLYGINTALFLIRLYVLFPSKMRYTRHTVFLVTAVAMYALCTAHVVTSFVRAVDAFFGAEGGGALNYYGEA</sequence>
<feature type="transmembrane region" description="Helical" evidence="1">
    <location>
        <begin position="124"/>
        <end position="146"/>
    </location>
</feature>
<proteinExistence type="predicted"/>
<reference evidence="2" key="1">
    <citation type="journal article" date="2021" name="Genome Biol. Evol.">
        <title>The assembled and annotated genome of the fairy-ring fungus Marasmius oreades.</title>
        <authorList>
            <person name="Hiltunen M."/>
            <person name="Ament-Velasquez S.L."/>
            <person name="Johannesson H."/>
        </authorList>
    </citation>
    <scope>NUCLEOTIDE SEQUENCE</scope>
    <source>
        <strain evidence="2">03SP1</strain>
    </source>
</reference>
<feature type="transmembrane region" description="Helical" evidence="1">
    <location>
        <begin position="92"/>
        <end position="112"/>
    </location>
</feature>
<keyword evidence="1" id="KW-0812">Transmembrane</keyword>
<name>A0A9P7UVE7_9AGAR</name>
<dbReference type="KEGG" id="more:E1B28_006930"/>
<keyword evidence="1" id="KW-1133">Transmembrane helix</keyword>
<keyword evidence="3" id="KW-1185">Reference proteome</keyword>
<dbReference type="RefSeq" id="XP_043009714.1">
    <property type="nucleotide sequence ID" value="XM_043151634.1"/>
</dbReference>